<dbReference type="Proteomes" id="UP001597183">
    <property type="component" value="Unassembled WGS sequence"/>
</dbReference>
<keyword evidence="4" id="KW-1185">Reference proteome</keyword>
<evidence type="ECO:0000256" key="1">
    <source>
        <dbReference type="SAM" id="Coils"/>
    </source>
</evidence>
<protein>
    <submittedName>
        <fullName evidence="3">GTPase</fullName>
    </submittedName>
</protein>
<dbReference type="PANTHER" id="PTHR42714:SF2">
    <property type="entry name" value="TRNA MODIFICATION GTPASE GTPBP3, MITOCHONDRIAL"/>
    <property type="match status" value="1"/>
</dbReference>
<feature type="domain" description="G" evidence="2">
    <location>
        <begin position="75"/>
        <end position="186"/>
    </location>
</feature>
<feature type="domain" description="G" evidence="2">
    <location>
        <begin position="728"/>
        <end position="836"/>
    </location>
</feature>
<reference evidence="4" key="1">
    <citation type="journal article" date="2019" name="Int. J. Syst. Evol. Microbiol.">
        <title>The Global Catalogue of Microorganisms (GCM) 10K type strain sequencing project: providing services to taxonomists for standard genome sequencing and annotation.</title>
        <authorList>
            <consortium name="The Broad Institute Genomics Platform"/>
            <consortium name="The Broad Institute Genome Sequencing Center for Infectious Disease"/>
            <person name="Wu L."/>
            <person name="Ma J."/>
        </authorList>
    </citation>
    <scope>NUCLEOTIDE SEQUENCE [LARGE SCALE GENOMIC DNA]</scope>
    <source>
        <strain evidence="4">CCM 7526</strain>
    </source>
</reference>
<gene>
    <name evidence="3" type="ORF">ACFQ5G_43390</name>
</gene>
<proteinExistence type="predicted"/>
<keyword evidence="1" id="KW-0175">Coiled coil</keyword>
<evidence type="ECO:0000313" key="3">
    <source>
        <dbReference type="EMBL" id="MFD1372208.1"/>
    </source>
</evidence>
<dbReference type="PANTHER" id="PTHR42714">
    <property type="entry name" value="TRNA MODIFICATION GTPASE GTPBP3"/>
    <property type="match status" value="1"/>
</dbReference>
<dbReference type="Pfam" id="PF01926">
    <property type="entry name" value="MMR_HSR1"/>
    <property type="match status" value="2"/>
</dbReference>
<name>A0ABW4AQH6_9ACTN</name>
<organism evidence="3 4">
    <name type="scientific">Actinoplanes sichuanensis</name>
    <dbReference type="NCBI Taxonomy" id="512349"/>
    <lineage>
        <taxon>Bacteria</taxon>
        <taxon>Bacillati</taxon>
        <taxon>Actinomycetota</taxon>
        <taxon>Actinomycetes</taxon>
        <taxon>Micromonosporales</taxon>
        <taxon>Micromonosporaceae</taxon>
        <taxon>Actinoplanes</taxon>
    </lineage>
</organism>
<dbReference type="SUPFAM" id="SSF52540">
    <property type="entry name" value="P-loop containing nucleoside triphosphate hydrolases"/>
    <property type="match status" value="2"/>
</dbReference>
<dbReference type="EMBL" id="JBHTMK010000055">
    <property type="protein sequence ID" value="MFD1372208.1"/>
    <property type="molecule type" value="Genomic_DNA"/>
</dbReference>
<dbReference type="InterPro" id="IPR006073">
    <property type="entry name" value="GTP-bd"/>
</dbReference>
<evidence type="ECO:0000259" key="2">
    <source>
        <dbReference type="Pfam" id="PF01926"/>
    </source>
</evidence>
<sequence>MSTEEVSLEEAVRSAVEQGHAELTRLDAVTDELAAAFGPDSPSPVARLDGFLRWFPDDLRRHLDRERESLGSFNIAFFGRTGVGKSTLLSVFGRLDGEYVSPGVSDWTTEVQPIEWRDCRLFDTPGINGWGRTRSRDSLEAEARRAVEIADIVLLCFDNQAQQEMEFTKIAAWIRDHGKPAVAVLNVRNARWRHPAIVPEAQRRNPSEAVRQHADNIRTQLAQIGLPDIPVVAIHSQRALFARATTPFHGPDTLQKAFHRQREEFGTDYLERWSNFATLERLIVTSIAEGSADLRLAALREDLRSRCGRGIGELEALAAQLDREAETLEKDVESLFDLVGYPEDTERAAWLSGADPLGADLLEQAERARGVPYTSPAGGALDRFVRHLAASHLAGCRREAKARADDLIRTAFDEQKAIDEATFTEAVFDQDAISAAVAAVWSGRREFLRRELEIAVDRTADQSGPAVSHAAKILGDEGGGVTGEVVRGTGIALGVGTVAAALIWNPAGWVLGAVAAGIGIATQVQQYFGKKMSQEAAERARKAKADAIADCHRAVEQTFADYEDTLVRDSRTDAWTLVAPAVGESLRAAVELRTARDRIVRLIADMRAYSESIQPAPAVTGVLRRALRRMGESPAEVTRILLGEDWLGSAADHRPARIDPAVHEVFSRRREQDELRLTQALTAAWNPSSTIGLHAWRDELEEAARHDPALFDIVRTFWRVDGARPALAVLGDYNSGKSSLIRRLVVDGGRTPDAAFDIRASPATAVARRYPLGRVDLVDTPGLQSGQDGHDDAAMAAVVEAALVFVVVHINLFVGDTALLEQLAAAKGARLVFLVNRCDELGVDPMAAPEQFLNAQDHKRAELRAAFATRSVEVAAEQVHCLSGDPFGLVSGDTTVAPADFDENRLWDGVAAVTGVLADLSDEQLSAASSSAAFDAAVTGLERHRQTLRRVEADGTRDLARVESLITTLRAAVSDAEFLGDSLREDARRMVERHAAAARSTVAELDRKDAAKLAELVDSWWKAPAVAADLERYLAVASQKLDQWQNDHIAAIGREMRAAAFSVTPEFAAEFEAHGLTWQETVAEGTGTVAGAAATVATALASRDAVYAIGKFIGHNFKPWGAVKGAGNVARGAAFLGAVAAVVDAASMVSDHRKAGDHKRQQESALQAIDEFAAGLVDRILHGEQGDGPVGELDQRAAAIRELRDEQSALASSITARMAAAQTRAEVTEALIVAAEKIGTAEGNE</sequence>
<dbReference type="RefSeq" id="WP_317796354.1">
    <property type="nucleotide sequence ID" value="NZ_AP028461.1"/>
</dbReference>
<dbReference type="CDD" id="cd00882">
    <property type="entry name" value="Ras_like_GTPase"/>
    <property type="match status" value="1"/>
</dbReference>
<feature type="coiled-coil region" evidence="1">
    <location>
        <begin position="311"/>
        <end position="338"/>
    </location>
</feature>
<accession>A0ABW4AQH6</accession>
<evidence type="ECO:0000313" key="4">
    <source>
        <dbReference type="Proteomes" id="UP001597183"/>
    </source>
</evidence>
<dbReference type="Gene3D" id="3.40.50.300">
    <property type="entry name" value="P-loop containing nucleotide triphosphate hydrolases"/>
    <property type="match status" value="2"/>
</dbReference>
<dbReference type="InterPro" id="IPR027417">
    <property type="entry name" value="P-loop_NTPase"/>
</dbReference>
<comment type="caution">
    <text evidence="3">The sequence shown here is derived from an EMBL/GenBank/DDBJ whole genome shotgun (WGS) entry which is preliminary data.</text>
</comment>